<reference evidence="3" key="1">
    <citation type="submission" date="2018-04" db="EMBL/GenBank/DDBJ databases">
        <title>WGS assembly of Panicum hallii.</title>
        <authorList>
            <person name="Lovell J."/>
            <person name="Jenkins J."/>
            <person name="Lowry D."/>
            <person name="Mamidi S."/>
            <person name="Sreedasyam A."/>
            <person name="Weng X."/>
            <person name="Barry K."/>
            <person name="Bonette J."/>
            <person name="Campitelli B."/>
            <person name="Daum C."/>
            <person name="Gordon S."/>
            <person name="Gould B."/>
            <person name="Lipzen A."/>
            <person name="Macqueen A."/>
            <person name="Palacio-Mejia J."/>
            <person name="Plott C."/>
            <person name="Shakirov E."/>
            <person name="Shu S."/>
            <person name="Yoshinaga Y."/>
            <person name="Zane M."/>
            <person name="Rokhsar D."/>
            <person name="Grimwood J."/>
            <person name="Schmutz J."/>
            <person name="Juenger T."/>
        </authorList>
    </citation>
    <scope>NUCLEOTIDE SEQUENCE [LARGE SCALE GENOMIC DNA]</scope>
    <source>
        <strain evidence="3">FIL2</strain>
    </source>
</reference>
<evidence type="ECO:0000256" key="2">
    <source>
        <dbReference type="SAM" id="MobiDB-lite"/>
    </source>
</evidence>
<evidence type="ECO:0000313" key="3">
    <source>
        <dbReference type="EMBL" id="PAN09461.1"/>
    </source>
</evidence>
<dbReference type="EMBL" id="CM008047">
    <property type="protein sequence ID" value="PAN09461.1"/>
    <property type="molecule type" value="Genomic_DNA"/>
</dbReference>
<feature type="compositionally biased region" description="Low complexity" evidence="2">
    <location>
        <begin position="289"/>
        <end position="306"/>
    </location>
</feature>
<dbReference type="FunFam" id="1.25.10.10:FF:000334">
    <property type="entry name" value="Cell differentiation protein-like protein"/>
    <property type="match status" value="1"/>
</dbReference>
<feature type="compositionally biased region" description="Low complexity" evidence="2">
    <location>
        <begin position="314"/>
        <end position="329"/>
    </location>
</feature>
<dbReference type="InterPro" id="IPR011989">
    <property type="entry name" value="ARM-like"/>
</dbReference>
<dbReference type="AlphaFoldDB" id="A0A2S3GVH5"/>
<evidence type="ECO:0008006" key="4">
    <source>
        <dbReference type="Google" id="ProtNLM"/>
    </source>
</evidence>
<proteinExistence type="inferred from homology"/>
<dbReference type="Gramene" id="PAN09461">
    <property type="protein sequence ID" value="PAN09461"/>
    <property type="gene ID" value="PAHAL_2G024900"/>
</dbReference>
<protein>
    <recommendedName>
        <fullName evidence="4">Cell differentiation protein rcd1</fullName>
    </recommendedName>
</protein>
<organism evidence="3">
    <name type="scientific">Panicum hallii</name>
    <dbReference type="NCBI Taxonomy" id="206008"/>
    <lineage>
        <taxon>Eukaryota</taxon>
        <taxon>Viridiplantae</taxon>
        <taxon>Streptophyta</taxon>
        <taxon>Embryophyta</taxon>
        <taxon>Tracheophyta</taxon>
        <taxon>Spermatophyta</taxon>
        <taxon>Magnoliopsida</taxon>
        <taxon>Liliopsida</taxon>
        <taxon>Poales</taxon>
        <taxon>Poaceae</taxon>
        <taxon>PACMAD clade</taxon>
        <taxon>Panicoideae</taxon>
        <taxon>Panicodae</taxon>
        <taxon>Paniceae</taxon>
        <taxon>Panicinae</taxon>
        <taxon>Panicum</taxon>
        <taxon>Panicum sect. Panicum</taxon>
    </lineage>
</organism>
<feature type="region of interest" description="Disordered" evidence="2">
    <location>
        <begin position="279"/>
        <end position="364"/>
    </location>
</feature>
<dbReference type="Proteomes" id="UP000243499">
    <property type="component" value="Chromosome 2"/>
</dbReference>
<dbReference type="PANTHER" id="PTHR12262">
    <property type="entry name" value="CCR4-NOT TRANSCRIPTION COMPLEX SUBUNIT 9"/>
    <property type="match status" value="1"/>
</dbReference>
<dbReference type="InterPro" id="IPR016024">
    <property type="entry name" value="ARM-type_fold"/>
</dbReference>
<dbReference type="Gene3D" id="1.25.10.10">
    <property type="entry name" value="Leucine-rich Repeat Variant"/>
    <property type="match status" value="1"/>
</dbReference>
<name>A0A2S3GVH5_9POAL</name>
<dbReference type="InterPro" id="IPR007216">
    <property type="entry name" value="CNOT9"/>
</dbReference>
<evidence type="ECO:0000256" key="1">
    <source>
        <dbReference type="ARBA" id="ARBA00006385"/>
    </source>
</evidence>
<sequence>MAGRCDAVVPDIKMKLEEQLVLNLCNPELRGNALVELSKKREMLPDLAPLMWHSFGTMIVLLQEIVSVYPALSPPTLSASVSNRACNVLALLQSVASHPETRIPFLKAEITEYLYPFLNTTSNARSFEYLRLTTLGVFGALVKIDDTDVVSTLLNGDIIPLCLRIMETGSELSKTVATFIVQKIIIDEAGLQYICATPECFFGIAVVLARMVAEEPSTRLLKHIVRCYLRLTDDPRARSALQIHLPEALRDGTFDNGLRDDAVARRYLQQLLDNLAVPAGGAPPPVPDPAAAGVTHPVLAPAAGGAPHPGPGPVAGASPGGSSPSSAHPSPAPTEVGAPHAGPGPVAGGRPGGSSQAGPRRRRR</sequence>
<gene>
    <name evidence="3" type="ORF">PAHAL_2G024900</name>
</gene>
<dbReference type="GO" id="GO:0006402">
    <property type="term" value="P:mRNA catabolic process"/>
    <property type="evidence" value="ECO:0007669"/>
    <property type="project" value="InterPro"/>
</dbReference>
<comment type="similarity">
    <text evidence="1">Belongs to the CNOT9 family.</text>
</comment>
<dbReference type="GO" id="GO:0030014">
    <property type="term" value="C:CCR4-NOT complex"/>
    <property type="evidence" value="ECO:0007669"/>
    <property type="project" value="InterPro"/>
</dbReference>
<accession>A0A2S3GVH5</accession>
<dbReference type="Pfam" id="PF04078">
    <property type="entry name" value="Rcd1"/>
    <property type="match status" value="1"/>
</dbReference>
<dbReference type="SUPFAM" id="SSF48371">
    <property type="entry name" value="ARM repeat"/>
    <property type="match status" value="1"/>
</dbReference>